<dbReference type="Proteomes" id="UP001597048">
    <property type="component" value="Unassembled WGS sequence"/>
</dbReference>
<gene>
    <name evidence="2" type="ORF">ACFQ1C_07975</name>
</gene>
<dbReference type="EMBL" id="JBHTJS010000032">
    <property type="protein sequence ID" value="MFD1008091.1"/>
    <property type="molecule type" value="Genomic_DNA"/>
</dbReference>
<evidence type="ECO:0000313" key="3">
    <source>
        <dbReference type="Proteomes" id="UP001597048"/>
    </source>
</evidence>
<accession>A0ABW3KJ59</accession>
<dbReference type="InterPro" id="IPR008136">
    <property type="entry name" value="CinA_C"/>
</dbReference>
<proteinExistence type="predicted"/>
<dbReference type="NCBIfam" id="TIGR00199">
    <property type="entry name" value="PncC_domain"/>
    <property type="match status" value="1"/>
</dbReference>
<evidence type="ECO:0000313" key="2">
    <source>
        <dbReference type="EMBL" id="MFD1008091.1"/>
    </source>
</evidence>
<dbReference type="Pfam" id="PF02464">
    <property type="entry name" value="CinA"/>
    <property type="match status" value="1"/>
</dbReference>
<dbReference type="InterPro" id="IPR036653">
    <property type="entry name" value="CinA-like_C"/>
</dbReference>
<feature type="domain" description="CinA C-terminal" evidence="1">
    <location>
        <begin position="9"/>
        <end position="160"/>
    </location>
</feature>
<comment type="caution">
    <text evidence="2">The sequence shown here is derived from an EMBL/GenBank/DDBJ whole genome shotgun (WGS) entry which is preliminary data.</text>
</comment>
<reference evidence="3" key="1">
    <citation type="journal article" date="2019" name="Int. J. Syst. Evol. Microbiol.">
        <title>The Global Catalogue of Microorganisms (GCM) 10K type strain sequencing project: providing services to taxonomists for standard genome sequencing and annotation.</title>
        <authorList>
            <consortium name="The Broad Institute Genomics Platform"/>
            <consortium name="The Broad Institute Genome Sequencing Center for Infectious Disease"/>
            <person name="Wu L."/>
            <person name="Ma J."/>
        </authorList>
    </citation>
    <scope>NUCLEOTIDE SEQUENCE [LARGE SCALE GENOMIC DNA]</scope>
    <source>
        <strain evidence="3">CCUG 60525</strain>
    </source>
</reference>
<dbReference type="Gene3D" id="3.90.950.20">
    <property type="entry name" value="CinA-like"/>
    <property type="match status" value="1"/>
</dbReference>
<keyword evidence="3" id="KW-1185">Reference proteome</keyword>
<name>A0ABW3KJ59_9GAMM</name>
<sequence length="168" mass="16949">MGQSLVGPQQLSQQLGDALLARGLTITTAESCTGGGIACAITDIAGSSAWFERGFVTYSNAAKSDMLGVLPSIIERDGAVSEAVVIAMAKGACAQNGDAVGVAVSGVAGPGGGSPEKPVGTVWLACYLATEDKIHTRLLQLSGDRLSVREQTIGAALEDCLALLVASD</sequence>
<protein>
    <submittedName>
        <fullName evidence="2">CinA family protein</fullName>
    </submittedName>
</protein>
<organism evidence="2 3">
    <name type="scientific">Oceanisphaera ostreae</name>
    <dbReference type="NCBI Taxonomy" id="914151"/>
    <lineage>
        <taxon>Bacteria</taxon>
        <taxon>Pseudomonadati</taxon>
        <taxon>Pseudomonadota</taxon>
        <taxon>Gammaproteobacteria</taxon>
        <taxon>Aeromonadales</taxon>
        <taxon>Aeromonadaceae</taxon>
        <taxon>Oceanisphaera</taxon>
    </lineage>
</organism>
<dbReference type="RefSeq" id="WP_379558081.1">
    <property type="nucleotide sequence ID" value="NZ_JBHTJS010000032.1"/>
</dbReference>
<dbReference type="SUPFAM" id="SSF142433">
    <property type="entry name" value="CinA-like"/>
    <property type="match status" value="1"/>
</dbReference>
<evidence type="ECO:0000259" key="1">
    <source>
        <dbReference type="Pfam" id="PF02464"/>
    </source>
</evidence>